<feature type="signal peptide" evidence="1">
    <location>
        <begin position="1"/>
        <end position="30"/>
    </location>
</feature>
<keyword evidence="4" id="KW-1185">Reference proteome</keyword>
<gene>
    <name evidence="3" type="ORF">ACI2L5_32160</name>
</gene>
<proteinExistence type="predicted"/>
<dbReference type="EC" id="3.-.-.-" evidence="3"/>
<name>A0ABW8LUE8_9ACTN</name>
<dbReference type="EMBL" id="JBJDQH010000011">
    <property type="protein sequence ID" value="MFK4269557.1"/>
    <property type="molecule type" value="Genomic_DNA"/>
</dbReference>
<feature type="domain" description="Beta-lactamase-related" evidence="2">
    <location>
        <begin position="66"/>
        <end position="381"/>
    </location>
</feature>
<dbReference type="InterPro" id="IPR012338">
    <property type="entry name" value="Beta-lactam/transpept-like"/>
</dbReference>
<dbReference type="Proteomes" id="UP001620295">
    <property type="component" value="Unassembled WGS sequence"/>
</dbReference>
<sequence length="395" mass="41680">MRIRPRTALTAAAVALAIAAGSAAAVPALAHPAPTASASTAAASTLDTAALQRTIADLPADDATAAIIRVGGRAGSWQGAAGVRDLASGQPVLADGRFRAGSVTKVLTAAVVLQLVAEHKVALNRPVQRYLPGLLPADYPPITVAQLLNHTSGLRTADGPGNPFEAQYAHRFDTTTPQQLIASATAHPLEFTPGRKQHYLNINYTVLGLLIEKVTGDSYERQVQRRILTPLGMHDTSYPGTDPHIPGPHNLGYQRTSTGLVDVTDWNLSASWAAGDVISTAADLERFTVALFSGRIVPKAQLRHMLEVPKGITMYDSTDPASYTMGLTRGVLSDGTVFYGKTGERYGYATGMGATLDAHGRIDRTLVYVVNSTDAKSFSGNPRNLPIALAALQDS</sequence>
<dbReference type="GO" id="GO:0016787">
    <property type="term" value="F:hydrolase activity"/>
    <property type="evidence" value="ECO:0007669"/>
    <property type="project" value="UniProtKB-KW"/>
</dbReference>
<comment type="caution">
    <text evidence="3">The sequence shown here is derived from an EMBL/GenBank/DDBJ whole genome shotgun (WGS) entry which is preliminary data.</text>
</comment>
<protein>
    <submittedName>
        <fullName evidence="3">Serine hydrolase domain-containing protein</fullName>
        <ecNumber evidence="3">3.-.-.-</ecNumber>
    </submittedName>
</protein>
<feature type="chain" id="PRO_5047424722" evidence="1">
    <location>
        <begin position="31"/>
        <end position="395"/>
    </location>
</feature>
<dbReference type="SUPFAM" id="SSF56601">
    <property type="entry name" value="beta-lactamase/transpeptidase-like"/>
    <property type="match status" value="1"/>
</dbReference>
<dbReference type="InterPro" id="IPR050491">
    <property type="entry name" value="AmpC-like"/>
</dbReference>
<dbReference type="Pfam" id="PF00144">
    <property type="entry name" value="Beta-lactamase"/>
    <property type="match status" value="1"/>
</dbReference>
<keyword evidence="3" id="KW-0378">Hydrolase</keyword>
<dbReference type="Gene3D" id="3.40.710.10">
    <property type="entry name" value="DD-peptidase/beta-lactamase superfamily"/>
    <property type="match status" value="1"/>
</dbReference>
<dbReference type="PANTHER" id="PTHR46825">
    <property type="entry name" value="D-ALANYL-D-ALANINE-CARBOXYPEPTIDASE/ENDOPEPTIDASE AMPH"/>
    <property type="match status" value="1"/>
</dbReference>
<evidence type="ECO:0000259" key="2">
    <source>
        <dbReference type="Pfam" id="PF00144"/>
    </source>
</evidence>
<organism evidence="3 4">
    <name type="scientific">Streptomyces milbemycinicus</name>
    <dbReference type="NCBI Taxonomy" id="476552"/>
    <lineage>
        <taxon>Bacteria</taxon>
        <taxon>Bacillati</taxon>
        <taxon>Actinomycetota</taxon>
        <taxon>Actinomycetes</taxon>
        <taxon>Kitasatosporales</taxon>
        <taxon>Streptomycetaceae</taxon>
        <taxon>Streptomyces</taxon>
    </lineage>
</organism>
<evidence type="ECO:0000313" key="4">
    <source>
        <dbReference type="Proteomes" id="UP001620295"/>
    </source>
</evidence>
<dbReference type="InterPro" id="IPR001466">
    <property type="entry name" value="Beta-lactam-related"/>
</dbReference>
<reference evidence="3 4" key="1">
    <citation type="submission" date="2024-11" db="EMBL/GenBank/DDBJ databases">
        <title>The Natural Products Discovery Center: Release of the First 8490 Sequenced Strains for Exploring Actinobacteria Biosynthetic Diversity.</title>
        <authorList>
            <person name="Kalkreuter E."/>
            <person name="Kautsar S.A."/>
            <person name="Yang D."/>
            <person name="Bader C.D."/>
            <person name="Teijaro C.N."/>
            <person name="Fluegel L."/>
            <person name="Davis C.M."/>
            <person name="Simpson J.R."/>
            <person name="Lauterbach L."/>
            <person name="Steele A.D."/>
            <person name="Gui C."/>
            <person name="Meng S."/>
            <person name="Li G."/>
            <person name="Viehrig K."/>
            <person name="Ye F."/>
            <person name="Su P."/>
            <person name="Kiefer A.F."/>
            <person name="Nichols A."/>
            <person name="Cepeda A.J."/>
            <person name="Yan W."/>
            <person name="Fan B."/>
            <person name="Jiang Y."/>
            <person name="Adhikari A."/>
            <person name="Zheng C.-J."/>
            <person name="Schuster L."/>
            <person name="Cowan T.M."/>
            <person name="Smanski M.J."/>
            <person name="Chevrette M.G."/>
            <person name="De Carvalho L.P.S."/>
            <person name="Shen B."/>
        </authorList>
    </citation>
    <scope>NUCLEOTIDE SEQUENCE [LARGE SCALE GENOMIC DNA]</scope>
    <source>
        <strain evidence="3 4">NPDC020863</strain>
    </source>
</reference>
<dbReference type="PANTHER" id="PTHR46825:SF7">
    <property type="entry name" value="D-ALANYL-D-ALANINE CARBOXYPEPTIDASE"/>
    <property type="match status" value="1"/>
</dbReference>
<dbReference type="RefSeq" id="WP_404747710.1">
    <property type="nucleotide sequence ID" value="NZ_JBJDQH010000011.1"/>
</dbReference>
<keyword evidence="1" id="KW-0732">Signal</keyword>
<evidence type="ECO:0000256" key="1">
    <source>
        <dbReference type="SAM" id="SignalP"/>
    </source>
</evidence>
<evidence type="ECO:0000313" key="3">
    <source>
        <dbReference type="EMBL" id="MFK4269557.1"/>
    </source>
</evidence>
<accession>A0ABW8LUE8</accession>